<dbReference type="InterPro" id="IPR013154">
    <property type="entry name" value="ADH-like_N"/>
</dbReference>
<dbReference type="RefSeq" id="WP_134424456.1">
    <property type="nucleotide sequence ID" value="NZ_SOHA01000022.1"/>
</dbReference>
<gene>
    <name evidence="3" type="ORF">E3T49_08225</name>
</gene>
<dbReference type="Proteomes" id="UP000297472">
    <property type="component" value="Unassembled WGS sequence"/>
</dbReference>
<dbReference type="Gene3D" id="3.40.50.720">
    <property type="entry name" value="NAD(P)-binding Rossmann-like Domain"/>
    <property type="match status" value="1"/>
</dbReference>
<dbReference type="InterPro" id="IPR011032">
    <property type="entry name" value="GroES-like_sf"/>
</dbReference>
<dbReference type="InterPro" id="IPR020843">
    <property type="entry name" value="ER"/>
</dbReference>
<sequence>MKSIVYSQTGDPSVLQLVDRPVTEPGAGEVRVRIVVSGVNPTDWKSRRGSAPGQVLAFDDVVPGQDGAGIVEAVGAGVQHVSVGDRVWLALAAYQRANSGSAQEYAVLPAERVFLLPANASFDQGASLGVPAITAYRALTVAEDGPRRLHPGALAGKVVLVAGGAGAVGHAAIQLARWAGASVVTTVSGPAKATLATAAGAQHVLTYTDPDVVAQIRAIAPEGVDLIVEVAPAQNAKLDLAVIRNRGSIAVYANNGGDQVTLDVRQHFSLNVRYQFVLLYTVGADVIREAAEDITAALVDGALAVGEEAGLPLHRTDLAHTADAHALVESGVVGKVLIDVSAGQKEGAPATAQGGRRGSLSE</sequence>
<dbReference type="Gene3D" id="3.90.180.10">
    <property type="entry name" value="Medium-chain alcohol dehydrogenases, catalytic domain"/>
    <property type="match status" value="1"/>
</dbReference>
<dbReference type="SUPFAM" id="SSF50129">
    <property type="entry name" value="GroES-like"/>
    <property type="match status" value="1"/>
</dbReference>
<dbReference type="PANTHER" id="PTHR44154:SF1">
    <property type="entry name" value="QUINONE OXIDOREDUCTASE"/>
    <property type="match status" value="1"/>
</dbReference>
<dbReference type="EMBL" id="SOHA01000022">
    <property type="protein sequence ID" value="TFD30284.1"/>
    <property type="molecule type" value="Genomic_DNA"/>
</dbReference>
<organism evidence="3 4">
    <name type="scientific">Cryobacterium cryoconiti</name>
    <dbReference type="NCBI Taxonomy" id="1259239"/>
    <lineage>
        <taxon>Bacteria</taxon>
        <taxon>Bacillati</taxon>
        <taxon>Actinomycetota</taxon>
        <taxon>Actinomycetes</taxon>
        <taxon>Micrococcales</taxon>
        <taxon>Microbacteriaceae</taxon>
        <taxon>Cryobacterium</taxon>
    </lineage>
</organism>
<evidence type="ECO:0000313" key="3">
    <source>
        <dbReference type="EMBL" id="TFD30284.1"/>
    </source>
</evidence>
<dbReference type="InterPro" id="IPR036291">
    <property type="entry name" value="NAD(P)-bd_dom_sf"/>
</dbReference>
<dbReference type="GO" id="GO:0016491">
    <property type="term" value="F:oxidoreductase activity"/>
    <property type="evidence" value="ECO:0007669"/>
    <property type="project" value="InterPro"/>
</dbReference>
<protein>
    <submittedName>
        <fullName evidence="3">NADPH:quinone reductase</fullName>
    </submittedName>
</protein>
<reference evidence="3 4" key="1">
    <citation type="submission" date="2019-03" db="EMBL/GenBank/DDBJ databases">
        <title>Genomics of glacier-inhabiting Cryobacterium strains.</title>
        <authorList>
            <person name="Liu Q."/>
            <person name="Xin Y.-H."/>
        </authorList>
    </citation>
    <scope>NUCLEOTIDE SEQUENCE [LARGE SCALE GENOMIC DNA]</scope>
    <source>
        <strain evidence="3 4">TMT1-51</strain>
    </source>
</reference>
<dbReference type="OrthoDB" id="7355832at2"/>
<evidence type="ECO:0000256" key="1">
    <source>
        <dbReference type="ARBA" id="ARBA00022857"/>
    </source>
</evidence>
<proteinExistence type="predicted"/>
<dbReference type="SMART" id="SM00829">
    <property type="entry name" value="PKS_ER"/>
    <property type="match status" value="1"/>
</dbReference>
<dbReference type="SUPFAM" id="SSF51735">
    <property type="entry name" value="NAD(P)-binding Rossmann-fold domains"/>
    <property type="match status" value="1"/>
</dbReference>
<keyword evidence="1" id="KW-0521">NADP</keyword>
<dbReference type="InterPro" id="IPR051603">
    <property type="entry name" value="Zinc-ADH_QOR/CCCR"/>
</dbReference>
<dbReference type="Pfam" id="PF08240">
    <property type="entry name" value="ADH_N"/>
    <property type="match status" value="1"/>
</dbReference>
<name>A0A4Y8JU46_9MICO</name>
<comment type="caution">
    <text evidence="3">The sequence shown here is derived from an EMBL/GenBank/DDBJ whole genome shotgun (WGS) entry which is preliminary data.</text>
</comment>
<dbReference type="Pfam" id="PF00107">
    <property type="entry name" value="ADH_zinc_N"/>
    <property type="match status" value="1"/>
</dbReference>
<dbReference type="PANTHER" id="PTHR44154">
    <property type="entry name" value="QUINONE OXIDOREDUCTASE"/>
    <property type="match status" value="1"/>
</dbReference>
<dbReference type="InterPro" id="IPR013149">
    <property type="entry name" value="ADH-like_C"/>
</dbReference>
<evidence type="ECO:0000259" key="2">
    <source>
        <dbReference type="SMART" id="SM00829"/>
    </source>
</evidence>
<dbReference type="AlphaFoldDB" id="A0A4Y8JU46"/>
<accession>A0A4Y8JU46</accession>
<evidence type="ECO:0000313" key="4">
    <source>
        <dbReference type="Proteomes" id="UP000297472"/>
    </source>
</evidence>
<feature type="domain" description="Enoyl reductase (ER)" evidence="2">
    <location>
        <begin position="10"/>
        <end position="338"/>
    </location>
</feature>
<dbReference type="CDD" id="cd08253">
    <property type="entry name" value="zeta_crystallin"/>
    <property type="match status" value="1"/>
</dbReference>
<keyword evidence="4" id="KW-1185">Reference proteome</keyword>